<name>A0A2H3JQN0_WOLCO</name>
<dbReference type="Proteomes" id="UP000218811">
    <property type="component" value="Unassembled WGS sequence"/>
</dbReference>
<dbReference type="AlphaFoldDB" id="A0A2H3JQN0"/>
<dbReference type="EMBL" id="KB468113">
    <property type="protein sequence ID" value="PCH41109.1"/>
    <property type="molecule type" value="Genomic_DNA"/>
</dbReference>
<evidence type="ECO:0000313" key="3">
    <source>
        <dbReference type="Proteomes" id="UP000218811"/>
    </source>
</evidence>
<reference evidence="2 3" key="1">
    <citation type="journal article" date="2012" name="Science">
        <title>The Paleozoic origin of enzymatic lignin decomposition reconstructed from 31 fungal genomes.</title>
        <authorList>
            <person name="Floudas D."/>
            <person name="Binder M."/>
            <person name="Riley R."/>
            <person name="Barry K."/>
            <person name="Blanchette R.A."/>
            <person name="Henrissat B."/>
            <person name="Martinez A.T."/>
            <person name="Otillar R."/>
            <person name="Spatafora J.W."/>
            <person name="Yadav J.S."/>
            <person name="Aerts A."/>
            <person name="Benoit I."/>
            <person name="Boyd A."/>
            <person name="Carlson A."/>
            <person name="Copeland A."/>
            <person name="Coutinho P.M."/>
            <person name="de Vries R.P."/>
            <person name="Ferreira P."/>
            <person name="Findley K."/>
            <person name="Foster B."/>
            <person name="Gaskell J."/>
            <person name="Glotzer D."/>
            <person name="Gorecki P."/>
            <person name="Heitman J."/>
            <person name="Hesse C."/>
            <person name="Hori C."/>
            <person name="Igarashi K."/>
            <person name="Jurgens J.A."/>
            <person name="Kallen N."/>
            <person name="Kersten P."/>
            <person name="Kohler A."/>
            <person name="Kuees U."/>
            <person name="Kumar T.K.A."/>
            <person name="Kuo A."/>
            <person name="LaButti K."/>
            <person name="Larrondo L.F."/>
            <person name="Lindquist E."/>
            <person name="Ling A."/>
            <person name="Lombard V."/>
            <person name="Lucas S."/>
            <person name="Lundell T."/>
            <person name="Martin R."/>
            <person name="McLaughlin D.J."/>
            <person name="Morgenstern I."/>
            <person name="Morin E."/>
            <person name="Murat C."/>
            <person name="Nagy L.G."/>
            <person name="Nolan M."/>
            <person name="Ohm R.A."/>
            <person name="Patyshakuliyeva A."/>
            <person name="Rokas A."/>
            <person name="Ruiz-Duenas F.J."/>
            <person name="Sabat G."/>
            <person name="Salamov A."/>
            <person name="Samejima M."/>
            <person name="Schmutz J."/>
            <person name="Slot J.C."/>
            <person name="St John F."/>
            <person name="Stenlid J."/>
            <person name="Sun H."/>
            <person name="Sun S."/>
            <person name="Syed K."/>
            <person name="Tsang A."/>
            <person name="Wiebenga A."/>
            <person name="Young D."/>
            <person name="Pisabarro A."/>
            <person name="Eastwood D.C."/>
            <person name="Martin F."/>
            <person name="Cullen D."/>
            <person name="Grigoriev I.V."/>
            <person name="Hibbett D.S."/>
        </authorList>
    </citation>
    <scope>NUCLEOTIDE SEQUENCE [LARGE SCALE GENOMIC DNA]</scope>
    <source>
        <strain evidence="2 3">MD-104</strain>
    </source>
</reference>
<protein>
    <submittedName>
        <fullName evidence="2">Uncharacterized protein</fullName>
    </submittedName>
</protein>
<gene>
    <name evidence="2" type="ORF">WOLCODRAFT_24501</name>
</gene>
<keyword evidence="3" id="KW-1185">Reference proteome</keyword>
<feature type="region of interest" description="Disordered" evidence="1">
    <location>
        <begin position="20"/>
        <end position="43"/>
    </location>
</feature>
<sequence>MVSLLFSRIRRPNRTRRACGNVDSAARQHSLSSEPRSETVDLDGEAEGQPIRYIDYSSARNLDDTEWYQDIEIHSIDTEELFDWQTAEDDYDAAGTDEFVEQGAGEGIYTVDLGNNWSILSDMRAADRAFDTTFYMMVAEPLEPLSQVDIMRLPGAASDFAWQIEIHERRLEYGPLFRSVLRTPPGRRGSLRTMFPHRSCSMKMEIP</sequence>
<proteinExistence type="predicted"/>
<organism evidence="2 3">
    <name type="scientific">Wolfiporia cocos (strain MD-104)</name>
    <name type="common">Brown rot fungus</name>
    <dbReference type="NCBI Taxonomy" id="742152"/>
    <lineage>
        <taxon>Eukaryota</taxon>
        <taxon>Fungi</taxon>
        <taxon>Dikarya</taxon>
        <taxon>Basidiomycota</taxon>
        <taxon>Agaricomycotina</taxon>
        <taxon>Agaricomycetes</taxon>
        <taxon>Polyporales</taxon>
        <taxon>Phaeolaceae</taxon>
        <taxon>Wolfiporia</taxon>
    </lineage>
</organism>
<accession>A0A2H3JQN0</accession>
<evidence type="ECO:0000256" key="1">
    <source>
        <dbReference type="SAM" id="MobiDB-lite"/>
    </source>
</evidence>
<evidence type="ECO:0000313" key="2">
    <source>
        <dbReference type="EMBL" id="PCH41109.1"/>
    </source>
</evidence>